<dbReference type="Proteomes" id="UP000221101">
    <property type="component" value="Unassembled WGS sequence"/>
</dbReference>
<proteinExistence type="predicted"/>
<dbReference type="OrthoDB" id="6636474at2"/>
<evidence type="ECO:0000313" key="1">
    <source>
        <dbReference type="EMBL" id="PHM73654.1"/>
    </source>
</evidence>
<dbReference type="RefSeq" id="WP_099141550.1">
    <property type="nucleotide sequence ID" value="NZ_CAWNOR010000130.1"/>
</dbReference>
<organism evidence="1 2">
    <name type="scientific">Xenorhabdus kozodoii</name>
    <dbReference type="NCBI Taxonomy" id="351676"/>
    <lineage>
        <taxon>Bacteria</taxon>
        <taxon>Pseudomonadati</taxon>
        <taxon>Pseudomonadota</taxon>
        <taxon>Gammaproteobacteria</taxon>
        <taxon>Enterobacterales</taxon>
        <taxon>Morganellaceae</taxon>
        <taxon>Xenorhabdus</taxon>
    </lineage>
</organism>
<dbReference type="AlphaFoldDB" id="A0A2D0LD82"/>
<protein>
    <submittedName>
        <fullName evidence="1">Uncharacterized protein</fullName>
    </submittedName>
</protein>
<dbReference type="EMBL" id="NJCX01000009">
    <property type="protein sequence ID" value="PHM73654.1"/>
    <property type="molecule type" value="Genomic_DNA"/>
</dbReference>
<evidence type="ECO:0000313" key="2">
    <source>
        <dbReference type="Proteomes" id="UP000221101"/>
    </source>
</evidence>
<keyword evidence="2" id="KW-1185">Reference proteome</keyword>
<gene>
    <name evidence="1" type="ORF">Xkoz_01475</name>
</gene>
<comment type="caution">
    <text evidence="1">The sequence shown here is derived from an EMBL/GenBank/DDBJ whole genome shotgun (WGS) entry which is preliminary data.</text>
</comment>
<reference evidence="1 2" key="1">
    <citation type="journal article" date="2017" name="Nat. Microbiol.">
        <title>Natural product diversity associated with the nematode symbionts Photorhabdus and Xenorhabdus.</title>
        <authorList>
            <person name="Tobias N.J."/>
            <person name="Wolff H."/>
            <person name="Djahanschiri B."/>
            <person name="Grundmann F."/>
            <person name="Kronenwerth M."/>
            <person name="Shi Y.M."/>
            <person name="Simonyi S."/>
            <person name="Grun P."/>
            <person name="Shapiro-Ilan D."/>
            <person name="Pidot S.J."/>
            <person name="Stinear T.P."/>
            <person name="Ebersberger I."/>
            <person name="Bode H.B."/>
        </authorList>
    </citation>
    <scope>NUCLEOTIDE SEQUENCE [LARGE SCALE GENOMIC DNA]</scope>
    <source>
        <strain evidence="1 2">DSM 17907</strain>
    </source>
</reference>
<name>A0A2D0LD82_9GAMM</name>
<accession>A0A2D0LD82</accession>
<sequence>MTDNGILDISSFGQFEHLVERTLNEPSFEVDVTKLNFTVFQSVKFKIQGNETKYCGGITSSLAQGISDFQTELNKVFSIIRYNTDNLQKLSAQDKKALELTFVINAGSTEIITNLTNLFKSIGEACEKIMNGMTPRQKTICVLFISSVIGGGWVASKVADNIHKENMEQISAQRTAESQKTENERLIILKNGMLNAMNKTQDNDLKEKMIDIESHGTKAYTEILKSASDADNISVSGLTNISLSNKDIQSIIKNPSEKLENSELTLEVEIESIKKNTDSLTVTCKTPESDHSFSISVNTGFIEKDETDLLFDAMKESKTVKILGNYKMRAGVIEKGNASSIIN</sequence>